<gene>
    <name evidence="1" type="ORF">T459_15329</name>
</gene>
<dbReference type="EMBL" id="AYRZ02000005">
    <property type="protein sequence ID" value="PHT82314.1"/>
    <property type="molecule type" value="Genomic_DNA"/>
</dbReference>
<comment type="caution">
    <text evidence="1">The sequence shown here is derived from an EMBL/GenBank/DDBJ whole genome shotgun (WGS) entry which is preliminary data.</text>
</comment>
<reference evidence="1 2" key="2">
    <citation type="journal article" date="2017" name="Genome Biol.">
        <title>New reference genome sequences of hot pepper reveal the massive evolution of plant disease-resistance genes by retroduplication.</title>
        <authorList>
            <person name="Kim S."/>
            <person name="Park J."/>
            <person name="Yeom S.I."/>
            <person name="Kim Y.M."/>
            <person name="Seo E."/>
            <person name="Kim K.T."/>
            <person name="Kim M.S."/>
            <person name="Lee J.M."/>
            <person name="Cheong K."/>
            <person name="Shin H.S."/>
            <person name="Kim S.B."/>
            <person name="Han K."/>
            <person name="Lee J."/>
            <person name="Park M."/>
            <person name="Lee H.A."/>
            <person name="Lee H.Y."/>
            <person name="Lee Y."/>
            <person name="Oh S."/>
            <person name="Lee J.H."/>
            <person name="Choi E."/>
            <person name="Choi E."/>
            <person name="Lee S.E."/>
            <person name="Jeon J."/>
            <person name="Kim H."/>
            <person name="Choi G."/>
            <person name="Song H."/>
            <person name="Lee J."/>
            <person name="Lee S.C."/>
            <person name="Kwon J.K."/>
            <person name="Lee H.Y."/>
            <person name="Koo N."/>
            <person name="Hong Y."/>
            <person name="Kim R.W."/>
            <person name="Kang W.H."/>
            <person name="Huh J.H."/>
            <person name="Kang B.C."/>
            <person name="Yang T.J."/>
            <person name="Lee Y.H."/>
            <person name="Bennetzen J.L."/>
            <person name="Choi D."/>
        </authorList>
    </citation>
    <scope>NUCLEOTIDE SEQUENCE [LARGE SCALE GENOMIC DNA]</scope>
    <source>
        <strain evidence="2">cv. CM334</strain>
    </source>
</reference>
<dbReference type="InterPro" id="IPR032675">
    <property type="entry name" value="LRR_dom_sf"/>
</dbReference>
<dbReference type="Gene3D" id="3.80.10.10">
    <property type="entry name" value="Ribonuclease Inhibitor"/>
    <property type="match status" value="1"/>
</dbReference>
<proteinExistence type="predicted"/>
<dbReference type="AlphaFoldDB" id="A0A2G2ZK65"/>
<name>A0A2G2ZK65_CAPAN</name>
<dbReference type="SUPFAM" id="SSF52047">
    <property type="entry name" value="RNI-like"/>
    <property type="match status" value="1"/>
</dbReference>
<sequence>MLLKFSCSVDSENIFKRFPNLRNLGFRMDCSAAGQIYSPRLDVLNKLESVYIFQDGCTHVHQFDFYFPSSLKEIYLDGINLTSDALSGIGRSLPDLQTLQLLHTSIKRGMEWNMEQVAFQNLKSLEMYKVPFSEWQITADESFPVLEQLEIRYCTELKENP</sequence>
<dbReference type="Proteomes" id="UP000222542">
    <property type="component" value="Unassembled WGS sequence"/>
</dbReference>
<dbReference type="PANTHER" id="PTHR15140">
    <property type="entry name" value="TUBULIN-SPECIFIC CHAPERONE E"/>
    <property type="match status" value="1"/>
</dbReference>
<protein>
    <submittedName>
        <fullName evidence="1">Uncharacterized protein</fullName>
    </submittedName>
</protein>
<evidence type="ECO:0000313" key="2">
    <source>
        <dbReference type="Proteomes" id="UP000222542"/>
    </source>
</evidence>
<organism evidence="1 2">
    <name type="scientific">Capsicum annuum</name>
    <name type="common">Capsicum pepper</name>
    <dbReference type="NCBI Taxonomy" id="4072"/>
    <lineage>
        <taxon>Eukaryota</taxon>
        <taxon>Viridiplantae</taxon>
        <taxon>Streptophyta</taxon>
        <taxon>Embryophyta</taxon>
        <taxon>Tracheophyta</taxon>
        <taxon>Spermatophyta</taxon>
        <taxon>Magnoliopsida</taxon>
        <taxon>eudicotyledons</taxon>
        <taxon>Gunneridae</taxon>
        <taxon>Pentapetalae</taxon>
        <taxon>asterids</taxon>
        <taxon>lamiids</taxon>
        <taxon>Solanales</taxon>
        <taxon>Solanaceae</taxon>
        <taxon>Solanoideae</taxon>
        <taxon>Capsiceae</taxon>
        <taxon>Capsicum</taxon>
    </lineage>
</organism>
<dbReference type="PANTHER" id="PTHR15140:SF38">
    <property type="entry name" value="NB-ARC DOMAIN-CONTAINING PROTEIN"/>
    <property type="match status" value="1"/>
</dbReference>
<dbReference type="Gramene" id="PHT82314">
    <property type="protein sequence ID" value="PHT82314"/>
    <property type="gene ID" value="T459_15329"/>
</dbReference>
<reference evidence="1 2" key="1">
    <citation type="journal article" date="2014" name="Nat. Genet.">
        <title>Genome sequence of the hot pepper provides insights into the evolution of pungency in Capsicum species.</title>
        <authorList>
            <person name="Kim S."/>
            <person name="Park M."/>
            <person name="Yeom S.I."/>
            <person name="Kim Y.M."/>
            <person name="Lee J.M."/>
            <person name="Lee H.A."/>
            <person name="Seo E."/>
            <person name="Choi J."/>
            <person name="Cheong K."/>
            <person name="Kim K.T."/>
            <person name="Jung K."/>
            <person name="Lee G.W."/>
            <person name="Oh S.K."/>
            <person name="Bae C."/>
            <person name="Kim S.B."/>
            <person name="Lee H.Y."/>
            <person name="Kim S.Y."/>
            <person name="Kim M.S."/>
            <person name="Kang B.C."/>
            <person name="Jo Y.D."/>
            <person name="Yang H.B."/>
            <person name="Jeong H.J."/>
            <person name="Kang W.H."/>
            <person name="Kwon J.K."/>
            <person name="Shin C."/>
            <person name="Lim J.Y."/>
            <person name="Park J.H."/>
            <person name="Huh J.H."/>
            <person name="Kim J.S."/>
            <person name="Kim B.D."/>
            <person name="Cohen O."/>
            <person name="Paran I."/>
            <person name="Suh M.C."/>
            <person name="Lee S.B."/>
            <person name="Kim Y.K."/>
            <person name="Shin Y."/>
            <person name="Noh S.J."/>
            <person name="Park J."/>
            <person name="Seo Y.S."/>
            <person name="Kwon S.Y."/>
            <person name="Kim H.A."/>
            <person name="Park J.M."/>
            <person name="Kim H.J."/>
            <person name="Choi S.B."/>
            <person name="Bosland P.W."/>
            <person name="Reeves G."/>
            <person name="Jo S.H."/>
            <person name="Lee B.W."/>
            <person name="Cho H.T."/>
            <person name="Choi H.S."/>
            <person name="Lee M.S."/>
            <person name="Yu Y."/>
            <person name="Do Choi Y."/>
            <person name="Park B.S."/>
            <person name="van Deynze A."/>
            <person name="Ashrafi H."/>
            <person name="Hill T."/>
            <person name="Kim W.T."/>
            <person name="Pai H.S."/>
            <person name="Ahn H.K."/>
            <person name="Yeam I."/>
            <person name="Giovannoni J.J."/>
            <person name="Rose J.K."/>
            <person name="Sorensen I."/>
            <person name="Lee S.J."/>
            <person name="Kim R.W."/>
            <person name="Choi I.Y."/>
            <person name="Choi B.S."/>
            <person name="Lim J.S."/>
            <person name="Lee Y.H."/>
            <person name="Choi D."/>
        </authorList>
    </citation>
    <scope>NUCLEOTIDE SEQUENCE [LARGE SCALE GENOMIC DNA]</scope>
    <source>
        <strain evidence="2">cv. CM334</strain>
    </source>
</reference>
<keyword evidence="2" id="KW-1185">Reference proteome</keyword>
<accession>A0A2G2ZK65</accession>
<evidence type="ECO:0000313" key="1">
    <source>
        <dbReference type="EMBL" id="PHT82314.1"/>
    </source>
</evidence>